<dbReference type="Gene3D" id="2.30.38.10">
    <property type="entry name" value="Luciferase, Domain 3"/>
    <property type="match status" value="1"/>
</dbReference>
<dbReference type="InterPro" id="IPR020845">
    <property type="entry name" value="AMP-binding_CS"/>
</dbReference>
<comment type="caution">
    <text evidence="5">The sequence shown here is derived from an EMBL/GenBank/DDBJ whole genome shotgun (WGS) entry which is preliminary data.</text>
</comment>
<dbReference type="SUPFAM" id="SSF56801">
    <property type="entry name" value="Acetyl-CoA synthetase-like"/>
    <property type="match status" value="1"/>
</dbReference>
<evidence type="ECO:0000313" key="6">
    <source>
        <dbReference type="Proteomes" id="UP001057702"/>
    </source>
</evidence>
<dbReference type="Gene3D" id="3.30.300.30">
    <property type="match status" value="1"/>
</dbReference>
<proteinExistence type="inferred from homology"/>
<feature type="domain" description="AMP-binding enzyme C-terminal" evidence="4">
    <location>
        <begin position="445"/>
        <end position="521"/>
    </location>
</feature>
<dbReference type="InterPro" id="IPR025110">
    <property type="entry name" value="AMP-bd_C"/>
</dbReference>
<dbReference type="PROSITE" id="PS00455">
    <property type="entry name" value="AMP_BINDING"/>
    <property type="match status" value="1"/>
</dbReference>
<comment type="similarity">
    <text evidence="1">Belongs to the ATP-dependent AMP-binding enzyme family.</text>
</comment>
<dbReference type="Pfam" id="PF13193">
    <property type="entry name" value="AMP-binding_C"/>
    <property type="match status" value="1"/>
</dbReference>
<name>A0ABT1PT07_9ACTN</name>
<keyword evidence="6" id="KW-1185">Reference proteome</keyword>
<keyword evidence="2" id="KW-0436">Ligase</keyword>
<protein>
    <submittedName>
        <fullName evidence="5">AMP-binding protein</fullName>
    </submittedName>
</protein>
<organism evidence="5 6">
    <name type="scientific">Streptomyces humicola</name>
    <dbReference type="NCBI Taxonomy" id="2953240"/>
    <lineage>
        <taxon>Bacteria</taxon>
        <taxon>Bacillati</taxon>
        <taxon>Actinomycetota</taxon>
        <taxon>Actinomycetes</taxon>
        <taxon>Kitasatosporales</taxon>
        <taxon>Streptomycetaceae</taxon>
        <taxon>Streptomyces</taxon>
    </lineage>
</organism>
<dbReference type="PANTHER" id="PTHR43201:SF5">
    <property type="entry name" value="MEDIUM-CHAIN ACYL-COA LIGASE ACSF2, MITOCHONDRIAL"/>
    <property type="match status" value="1"/>
</dbReference>
<dbReference type="Pfam" id="PF00501">
    <property type="entry name" value="AMP-binding"/>
    <property type="match status" value="1"/>
</dbReference>
<evidence type="ECO:0000256" key="2">
    <source>
        <dbReference type="ARBA" id="ARBA00022598"/>
    </source>
</evidence>
<dbReference type="Gene3D" id="3.40.50.980">
    <property type="match status" value="2"/>
</dbReference>
<gene>
    <name evidence="5" type="ORF">NGB36_09385</name>
</gene>
<dbReference type="Proteomes" id="UP001057702">
    <property type="component" value="Unassembled WGS sequence"/>
</dbReference>
<evidence type="ECO:0000256" key="1">
    <source>
        <dbReference type="ARBA" id="ARBA00006432"/>
    </source>
</evidence>
<accession>A0ABT1PT07</accession>
<dbReference type="InterPro" id="IPR045851">
    <property type="entry name" value="AMP-bd_C_sf"/>
</dbReference>
<reference evidence="5" key="1">
    <citation type="submission" date="2022-06" db="EMBL/GenBank/DDBJ databases">
        <title>Draft genome sequence of Streptomyces sp. RB6PN25 isolated from peat swamp forest in Thailand.</title>
        <authorList>
            <person name="Duangmal K."/>
            <person name="Klaysubun C."/>
        </authorList>
    </citation>
    <scope>NUCLEOTIDE SEQUENCE</scope>
    <source>
        <strain evidence="5">RB6PN25</strain>
    </source>
</reference>
<dbReference type="PANTHER" id="PTHR43201">
    <property type="entry name" value="ACYL-COA SYNTHETASE"/>
    <property type="match status" value="1"/>
</dbReference>
<feature type="domain" description="AMP-dependent synthetase/ligase" evidence="3">
    <location>
        <begin position="30"/>
        <end position="394"/>
    </location>
</feature>
<evidence type="ECO:0000259" key="3">
    <source>
        <dbReference type="Pfam" id="PF00501"/>
    </source>
</evidence>
<dbReference type="EMBL" id="JANFNG010000005">
    <property type="protein sequence ID" value="MCQ4080807.1"/>
    <property type="molecule type" value="Genomic_DNA"/>
</dbReference>
<dbReference type="RefSeq" id="WP_255919719.1">
    <property type="nucleotide sequence ID" value="NZ_JANFNG010000005.1"/>
</dbReference>
<dbReference type="InterPro" id="IPR000873">
    <property type="entry name" value="AMP-dep_synth/lig_dom"/>
</dbReference>
<sequence length="549" mass="60104">MERNPLSQSYWPAEEGGEKVRDLTLGELLREAAQAAPERLALVDGVKDPAERRSWTYTQFLDAAEHAARALLKRFSPGERIAIWAPNSADWIILQEGISLAGMIMVAVNPAYRSQELGYILKQSRSAGLFHVDSYRDFDMRTVVDEVLPQLPDLKEVVSFSDWDAFLASGDPEQELPPVAPTEPIQVQYTSGTTGFPKGALLHHKGLVNEAHFVALRAGMSDGGVYINAMPMYHIGGGAVTSFGAVAMHGTFVIMGGFDAGLMLELFEAYKGTHTLVVPTMLMALLDHPDRESRDLSSLQTIMSGAAAVPAALVRRTIAALNCQFSILFGQTEMHGVISQTRVTDSAEDQSETVGRPLAHLEVKIADLVTNAPLPLGGTGEICCRGYQNMIGYYELPKETAETIDSEGWVHMGDMGTMDERGFIKVTGRLKDMIIRGGVNIYPREIEELLELHPAVGHIAVIGVPDEKWGEQIAAVIRIKDGEQTPTADELKKFCRERMAAHKSPVYWIFVDDFPVTASGKAQKFKLKEQFAAGVLEAQVAQSSAPQPR</sequence>
<evidence type="ECO:0000259" key="4">
    <source>
        <dbReference type="Pfam" id="PF13193"/>
    </source>
</evidence>
<evidence type="ECO:0000313" key="5">
    <source>
        <dbReference type="EMBL" id="MCQ4080807.1"/>
    </source>
</evidence>